<proteinExistence type="predicted"/>
<dbReference type="PATRIC" id="fig|453.4.peg.2756"/>
<dbReference type="GO" id="GO:0003677">
    <property type="term" value="F:DNA binding"/>
    <property type="evidence" value="ECO:0007669"/>
    <property type="project" value="InterPro"/>
</dbReference>
<dbReference type="EMBL" id="LNYB01000085">
    <property type="protein sequence ID" value="KTC94848.1"/>
    <property type="molecule type" value="Genomic_DNA"/>
</dbReference>
<protein>
    <submittedName>
        <fullName evidence="3">Peptidase, S24 family</fullName>
    </submittedName>
</protein>
<evidence type="ECO:0000313" key="6">
    <source>
        <dbReference type="Proteomes" id="UP000251942"/>
    </source>
</evidence>
<evidence type="ECO:0000313" key="4">
    <source>
        <dbReference type="EMBL" id="SPX62069.1"/>
    </source>
</evidence>
<dbReference type="Pfam" id="PF00717">
    <property type="entry name" value="Peptidase_S24"/>
    <property type="match status" value="1"/>
</dbReference>
<gene>
    <name evidence="3" type="ORF">Lfee_2512</name>
    <name evidence="4" type="ORF">NCTC12022_02826</name>
</gene>
<accession>A0A0W0TH27</accession>
<evidence type="ECO:0000313" key="3">
    <source>
        <dbReference type="EMBL" id="KTC94848.1"/>
    </source>
</evidence>
<dbReference type="Gene3D" id="2.10.109.10">
    <property type="entry name" value="Umud Fragment, subunit A"/>
    <property type="match status" value="1"/>
</dbReference>
<dbReference type="RefSeq" id="WP_112854831.1">
    <property type="nucleotide sequence ID" value="NZ_CAAAHT010000033.1"/>
</dbReference>
<evidence type="ECO:0000313" key="5">
    <source>
        <dbReference type="Proteomes" id="UP000054698"/>
    </source>
</evidence>
<reference evidence="3 5" key="1">
    <citation type="submission" date="2015-11" db="EMBL/GenBank/DDBJ databases">
        <title>Genomic analysis of 38 Legionella species identifies large and diverse effector repertoires.</title>
        <authorList>
            <person name="Burstein D."/>
            <person name="Amaro F."/>
            <person name="Zusman T."/>
            <person name="Lifshitz Z."/>
            <person name="Cohen O."/>
            <person name="Gilbert J.A."/>
            <person name="Pupko T."/>
            <person name="Shuman H.A."/>
            <person name="Segal G."/>
        </authorList>
    </citation>
    <scope>NUCLEOTIDE SEQUENCE [LARGE SCALE GENOMIC DNA]</scope>
    <source>
        <strain evidence="3 5">WO-44C</strain>
    </source>
</reference>
<keyword evidence="5" id="KW-1185">Reference proteome</keyword>
<name>A0A0W0TH27_9GAMM</name>
<dbReference type="InterPro" id="IPR015927">
    <property type="entry name" value="Peptidase_S24_S26A/B/C"/>
</dbReference>
<dbReference type="Proteomes" id="UP000054698">
    <property type="component" value="Unassembled WGS sequence"/>
</dbReference>
<sequence length="211" mass="23875">MHSEYRTNSSPSEKLGKILNQLMKQYEIDGVQLSHYTGIPTTTINRLRQGIPNGNPTLLTLIPIAQHFSITVSQLIGESCLTPEPAMSSLPLISWDEAINPSKVKNISQLSVLSENSYSKDAFALIVEGDNYQDFSRGTLLLIDPQLTPQDGNIVLISSKMQRTPILKKLLVENSVYFLKSMIYEKHIEKFDENDYIIGVLAEYKRYLLKR</sequence>
<dbReference type="STRING" id="453.Lfee_2512"/>
<dbReference type="SUPFAM" id="SSF47413">
    <property type="entry name" value="lambda repressor-like DNA-binding domains"/>
    <property type="match status" value="1"/>
</dbReference>
<dbReference type="Pfam" id="PF13443">
    <property type="entry name" value="HTH_26"/>
    <property type="match status" value="1"/>
</dbReference>
<dbReference type="CDD" id="cd00093">
    <property type="entry name" value="HTH_XRE"/>
    <property type="match status" value="1"/>
</dbReference>
<dbReference type="Gene3D" id="1.10.260.40">
    <property type="entry name" value="lambda repressor-like DNA-binding domains"/>
    <property type="match status" value="1"/>
</dbReference>
<evidence type="ECO:0000259" key="1">
    <source>
        <dbReference type="Pfam" id="PF00717"/>
    </source>
</evidence>
<dbReference type="InterPro" id="IPR001387">
    <property type="entry name" value="Cro/C1-type_HTH"/>
</dbReference>
<evidence type="ECO:0000259" key="2">
    <source>
        <dbReference type="Pfam" id="PF13443"/>
    </source>
</evidence>
<reference evidence="4 6" key="2">
    <citation type="submission" date="2018-06" db="EMBL/GenBank/DDBJ databases">
        <authorList>
            <consortium name="Pathogen Informatics"/>
            <person name="Doyle S."/>
        </authorList>
    </citation>
    <scope>NUCLEOTIDE SEQUENCE [LARGE SCALE GENOMIC DNA]</scope>
    <source>
        <strain evidence="4 6">NCTC12022</strain>
    </source>
</reference>
<dbReference type="AlphaFoldDB" id="A0A0W0TH27"/>
<dbReference type="OrthoDB" id="9791537at2"/>
<organism evidence="3 5">
    <name type="scientific">Legionella feeleii</name>
    <dbReference type="NCBI Taxonomy" id="453"/>
    <lineage>
        <taxon>Bacteria</taxon>
        <taxon>Pseudomonadati</taxon>
        <taxon>Pseudomonadota</taxon>
        <taxon>Gammaproteobacteria</taxon>
        <taxon>Legionellales</taxon>
        <taxon>Legionellaceae</taxon>
        <taxon>Legionella</taxon>
    </lineage>
</organism>
<feature type="domain" description="HTH cro/C1-type" evidence="2">
    <location>
        <begin position="19"/>
        <end position="76"/>
    </location>
</feature>
<dbReference type="EMBL" id="UASS01000032">
    <property type="protein sequence ID" value="SPX62069.1"/>
    <property type="molecule type" value="Genomic_DNA"/>
</dbReference>
<feature type="domain" description="Peptidase S24/S26A/S26B/S26C" evidence="1">
    <location>
        <begin position="117"/>
        <end position="183"/>
    </location>
</feature>
<dbReference type="InterPro" id="IPR036286">
    <property type="entry name" value="LexA/Signal_pep-like_sf"/>
</dbReference>
<dbReference type="Proteomes" id="UP000251942">
    <property type="component" value="Unassembled WGS sequence"/>
</dbReference>
<dbReference type="InterPro" id="IPR010982">
    <property type="entry name" value="Lambda_DNA-bd_dom_sf"/>
</dbReference>
<dbReference type="SUPFAM" id="SSF51306">
    <property type="entry name" value="LexA/Signal peptidase"/>
    <property type="match status" value="1"/>
</dbReference>